<sequence length="235" mass="24659">MASTSPTVADGARPDALPNKPQTKLPPIPKGTRIQKRPLPGPSPSTRPRNPPRAAPSSPDLLALAADSDGYTPPPLASHTIVVKVSSGASFMSLVRRVRKALEKAPSRRAGRDSRVPLAARVASATTSASTSISRSSGNAGRGEAGAATGQKATGVIGDRLDDVMLVATGRAIERAVEIGGFFTRERELAVLVRTRTVRAVDDVVVVDEEADAEAEDQVRVRNVSCVEVGIRWTS</sequence>
<reference evidence="5" key="1">
    <citation type="journal article" date="2023" name="Mol. Phylogenet. Evol.">
        <title>Genome-scale phylogeny and comparative genomics of the fungal order Sordariales.</title>
        <authorList>
            <person name="Hensen N."/>
            <person name="Bonometti L."/>
            <person name="Westerberg I."/>
            <person name="Brannstrom I.O."/>
            <person name="Guillou S."/>
            <person name="Cros-Aarteil S."/>
            <person name="Calhoun S."/>
            <person name="Haridas S."/>
            <person name="Kuo A."/>
            <person name="Mondo S."/>
            <person name="Pangilinan J."/>
            <person name="Riley R."/>
            <person name="LaButti K."/>
            <person name="Andreopoulos B."/>
            <person name="Lipzen A."/>
            <person name="Chen C."/>
            <person name="Yan M."/>
            <person name="Daum C."/>
            <person name="Ng V."/>
            <person name="Clum A."/>
            <person name="Steindorff A."/>
            <person name="Ohm R.A."/>
            <person name="Martin F."/>
            <person name="Silar P."/>
            <person name="Natvig D.O."/>
            <person name="Lalanne C."/>
            <person name="Gautier V."/>
            <person name="Ament-Velasquez S.L."/>
            <person name="Kruys A."/>
            <person name="Hutchinson M.I."/>
            <person name="Powell A.J."/>
            <person name="Barry K."/>
            <person name="Miller A.N."/>
            <person name="Grigoriev I.V."/>
            <person name="Debuchy R."/>
            <person name="Gladieux P."/>
            <person name="Hiltunen Thoren M."/>
            <person name="Johannesson H."/>
        </authorList>
    </citation>
    <scope>NUCLEOTIDE SEQUENCE</scope>
    <source>
        <strain evidence="5">CBS 731.68</strain>
    </source>
</reference>
<dbReference type="PANTHER" id="PTHR28256:SF1">
    <property type="entry name" value="RIBONUCLEASES P_MRP PROTEIN SUBUNIT POP7"/>
    <property type="match status" value="1"/>
</dbReference>
<keyword evidence="2" id="KW-0819">tRNA processing</keyword>
<accession>A0AAN6U1M3</accession>
<feature type="compositionally biased region" description="Basic and acidic residues" evidence="4">
    <location>
        <begin position="105"/>
        <end position="115"/>
    </location>
</feature>
<dbReference type="GO" id="GO:0000172">
    <property type="term" value="C:ribonuclease MRP complex"/>
    <property type="evidence" value="ECO:0007669"/>
    <property type="project" value="InterPro"/>
</dbReference>
<protein>
    <submittedName>
        <fullName evidence="5">Uncharacterized protein</fullName>
    </submittedName>
</protein>
<dbReference type="EMBL" id="MU853226">
    <property type="protein sequence ID" value="KAK4124787.1"/>
    <property type="molecule type" value="Genomic_DNA"/>
</dbReference>
<dbReference type="Gene3D" id="3.30.110.20">
    <property type="entry name" value="Alba-like domain"/>
    <property type="match status" value="1"/>
</dbReference>
<dbReference type="GO" id="GO:0004526">
    <property type="term" value="F:ribonuclease P activity"/>
    <property type="evidence" value="ECO:0007669"/>
    <property type="project" value="TreeGrafter"/>
</dbReference>
<feature type="region of interest" description="Disordered" evidence="4">
    <location>
        <begin position="105"/>
        <end position="151"/>
    </location>
</feature>
<evidence type="ECO:0000313" key="5">
    <source>
        <dbReference type="EMBL" id="KAK4124787.1"/>
    </source>
</evidence>
<gene>
    <name evidence="5" type="ORF">N657DRAFT_679611</name>
</gene>
<evidence type="ECO:0000256" key="4">
    <source>
        <dbReference type="SAM" id="MobiDB-lite"/>
    </source>
</evidence>
<keyword evidence="3" id="KW-0539">Nucleus</keyword>
<dbReference type="GO" id="GO:0001682">
    <property type="term" value="P:tRNA 5'-leader removal"/>
    <property type="evidence" value="ECO:0007669"/>
    <property type="project" value="InterPro"/>
</dbReference>
<feature type="region of interest" description="Disordered" evidence="4">
    <location>
        <begin position="1"/>
        <end position="69"/>
    </location>
</feature>
<feature type="compositionally biased region" description="Low complexity" evidence="4">
    <location>
        <begin position="55"/>
        <end position="69"/>
    </location>
</feature>
<dbReference type="Proteomes" id="UP001302602">
    <property type="component" value="Unassembled WGS sequence"/>
</dbReference>
<dbReference type="GO" id="GO:0000171">
    <property type="term" value="F:ribonuclease MRP activity"/>
    <property type="evidence" value="ECO:0007669"/>
    <property type="project" value="TreeGrafter"/>
</dbReference>
<dbReference type="GeneID" id="87832968"/>
<feature type="compositionally biased region" description="Pro residues" evidence="4">
    <location>
        <begin position="39"/>
        <end position="54"/>
    </location>
</feature>
<dbReference type="GO" id="GO:0006364">
    <property type="term" value="P:rRNA processing"/>
    <property type="evidence" value="ECO:0007669"/>
    <property type="project" value="TreeGrafter"/>
</dbReference>
<comment type="subcellular location">
    <subcellularLocation>
        <location evidence="1">Nucleus</location>
    </subcellularLocation>
</comment>
<evidence type="ECO:0000256" key="3">
    <source>
        <dbReference type="ARBA" id="ARBA00023242"/>
    </source>
</evidence>
<organism evidence="5 6">
    <name type="scientific">Parathielavia appendiculata</name>
    <dbReference type="NCBI Taxonomy" id="2587402"/>
    <lineage>
        <taxon>Eukaryota</taxon>
        <taxon>Fungi</taxon>
        <taxon>Dikarya</taxon>
        <taxon>Ascomycota</taxon>
        <taxon>Pezizomycotina</taxon>
        <taxon>Sordariomycetes</taxon>
        <taxon>Sordariomycetidae</taxon>
        <taxon>Sordariales</taxon>
        <taxon>Chaetomiaceae</taxon>
        <taxon>Parathielavia</taxon>
    </lineage>
</organism>
<dbReference type="GO" id="GO:0000294">
    <property type="term" value="P:nuclear-transcribed mRNA catabolic process, RNase MRP-dependent"/>
    <property type="evidence" value="ECO:0007669"/>
    <property type="project" value="TreeGrafter"/>
</dbReference>
<dbReference type="GO" id="GO:0005655">
    <property type="term" value="C:nucleolar ribonuclease P complex"/>
    <property type="evidence" value="ECO:0007669"/>
    <property type="project" value="InterPro"/>
</dbReference>
<comment type="caution">
    <text evidence="5">The sequence shown here is derived from an EMBL/GenBank/DDBJ whole genome shotgun (WGS) entry which is preliminary data.</text>
</comment>
<dbReference type="GO" id="GO:0003723">
    <property type="term" value="F:RNA binding"/>
    <property type="evidence" value="ECO:0007669"/>
    <property type="project" value="TreeGrafter"/>
</dbReference>
<dbReference type="AlphaFoldDB" id="A0AAN6U1M3"/>
<dbReference type="InterPro" id="IPR020241">
    <property type="entry name" value="RNase_P/MRP_Pop7_fungi"/>
</dbReference>
<proteinExistence type="predicted"/>
<keyword evidence="6" id="KW-1185">Reference proteome</keyword>
<evidence type="ECO:0000313" key="6">
    <source>
        <dbReference type="Proteomes" id="UP001302602"/>
    </source>
</evidence>
<dbReference type="Pfam" id="PF12328">
    <property type="entry name" value="Rpp20"/>
    <property type="match status" value="1"/>
</dbReference>
<dbReference type="PANTHER" id="PTHR28256">
    <property type="entry name" value="RIBONUCLEASES P/MRP PROTEIN SUBUNIT POP7"/>
    <property type="match status" value="1"/>
</dbReference>
<dbReference type="SUPFAM" id="SSF82704">
    <property type="entry name" value="AlbA-like"/>
    <property type="match status" value="1"/>
</dbReference>
<feature type="compositionally biased region" description="Low complexity" evidence="4">
    <location>
        <begin position="119"/>
        <end position="137"/>
    </location>
</feature>
<dbReference type="InterPro" id="IPR014612">
    <property type="entry name" value="Pop7/Rpp20"/>
</dbReference>
<name>A0AAN6U1M3_9PEZI</name>
<dbReference type="GO" id="GO:0034965">
    <property type="term" value="P:intronic box C/D snoRNA processing"/>
    <property type="evidence" value="ECO:0007669"/>
    <property type="project" value="TreeGrafter"/>
</dbReference>
<dbReference type="InterPro" id="IPR036882">
    <property type="entry name" value="Alba-like_dom_sf"/>
</dbReference>
<reference evidence="5" key="2">
    <citation type="submission" date="2023-05" db="EMBL/GenBank/DDBJ databases">
        <authorList>
            <consortium name="Lawrence Berkeley National Laboratory"/>
            <person name="Steindorff A."/>
            <person name="Hensen N."/>
            <person name="Bonometti L."/>
            <person name="Westerberg I."/>
            <person name="Brannstrom I.O."/>
            <person name="Guillou S."/>
            <person name="Cros-Aarteil S."/>
            <person name="Calhoun S."/>
            <person name="Haridas S."/>
            <person name="Kuo A."/>
            <person name="Mondo S."/>
            <person name="Pangilinan J."/>
            <person name="Riley R."/>
            <person name="Labutti K."/>
            <person name="Andreopoulos B."/>
            <person name="Lipzen A."/>
            <person name="Chen C."/>
            <person name="Yanf M."/>
            <person name="Daum C."/>
            <person name="Ng V."/>
            <person name="Clum A."/>
            <person name="Ohm R."/>
            <person name="Martin F."/>
            <person name="Silar P."/>
            <person name="Natvig D."/>
            <person name="Lalanne C."/>
            <person name="Gautier V."/>
            <person name="Ament-Velasquez S.L."/>
            <person name="Kruys A."/>
            <person name="Hutchinson M.I."/>
            <person name="Powell A.J."/>
            <person name="Barry K."/>
            <person name="Miller A.N."/>
            <person name="Grigoriev I.V."/>
            <person name="Debuchy R."/>
            <person name="Gladieux P."/>
            <person name="Thoren M.H."/>
            <person name="Johannesson H."/>
        </authorList>
    </citation>
    <scope>NUCLEOTIDE SEQUENCE</scope>
    <source>
        <strain evidence="5">CBS 731.68</strain>
    </source>
</reference>
<evidence type="ECO:0000256" key="2">
    <source>
        <dbReference type="ARBA" id="ARBA00022694"/>
    </source>
</evidence>
<evidence type="ECO:0000256" key="1">
    <source>
        <dbReference type="ARBA" id="ARBA00004123"/>
    </source>
</evidence>
<dbReference type="RefSeq" id="XP_062648558.1">
    <property type="nucleotide sequence ID" value="XM_062796200.1"/>
</dbReference>